<organism evidence="2 3">
    <name type="scientific">Melipona quadrifasciata</name>
    <dbReference type="NCBI Taxonomy" id="166423"/>
    <lineage>
        <taxon>Eukaryota</taxon>
        <taxon>Metazoa</taxon>
        <taxon>Ecdysozoa</taxon>
        <taxon>Arthropoda</taxon>
        <taxon>Hexapoda</taxon>
        <taxon>Insecta</taxon>
        <taxon>Pterygota</taxon>
        <taxon>Neoptera</taxon>
        <taxon>Endopterygota</taxon>
        <taxon>Hymenoptera</taxon>
        <taxon>Apocrita</taxon>
        <taxon>Aculeata</taxon>
        <taxon>Apoidea</taxon>
        <taxon>Anthophila</taxon>
        <taxon>Apidae</taxon>
        <taxon>Melipona</taxon>
    </lineage>
</organism>
<feature type="region of interest" description="Disordered" evidence="1">
    <location>
        <begin position="1"/>
        <end position="22"/>
    </location>
</feature>
<evidence type="ECO:0000256" key="1">
    <source>
        <dbReference type="SAM" id="MobiDB-lite"/>
    </source>
</evidence>
<accession>A0A0N0BDB9</accession>
<dbReference type="EMBL" id="KQ435875">
    <property type="protein sequence ID" value="KOX70188.1"/>
    <property type="molecule type" value="Genomic_DNA"/>
</dbReference>
<keyword evidence="3" id="KW-1185">Reference proteome</keyword>
<reference evidence="2 3" key="1">
    <citation type="submission" date="2015-07" db="EMBL/GenBank/DDBJ databases">
        <title>The genome of Melipona quadrifasciata.</title>
        <authorList>
            <person name="Pan H."/>
            <person name="Kapheim K."/>
        </authorList>
    </citation>
    <scope>NUCLEOTIDE SEQUENCE [LARGE SCALE GENOMIC DNA]</scope>
    <source>
        <strain evidence="2">0111107301</strain>
        <tissue evidence="2">Whole body</tissue>
    </source>
</reference>
<gene>
    <name evidence="2" type="ORF">WN51_05624</name>
</gene>
<dbReference type="AlphaFoldDB" id="A0A0N0BDB9"/>
<dbReference type="Proteomes" id="UP000053105">
    <property type="component" value="Unassembled WGS sequence"/>
</dbReference>
<evidence type="ECO:0000313" key="3">
    <source>
        <dbReference type="Proteomes" id="UP000053105"/>
    </source>
</evidence>
<proteinExistence type="predicted"/>
<sequence>MVESRRMARSQRMSAQRNKNTKKVQFGDLIKRGKGTVQQMKVPSTPADNNRITGNIKMTENNLFGLKFEYKSAGVSDTEAYHIMPLENKFSYNILKLLEDRESVIVLDSDSKMEKRSNIQRPVSGEQLKKGNSYGWSHVMVRNKFPAQVVKEALHLEEDHSSYASKQEMQRKRCKRGYRKRRCRGRRCRNVDEVPTPLFP</sequence>
<name>A0A0N0BDB9_9HYME</name>
<protein>
    <submittedName>
        <fullName evidence="2">Uncharacterized protein</fullName>
    </submittedName>
</protein>
<evidence type="ECO:0000313" key="2">
    <source>
        <dbReference type="EMBL" id="KOX70188.1"/>
    </source>
</evidence>